<gene>
    <name evidence="2" type="ORF">AGLY_002462</name>
</gene>
<feature type="region of interest" description="Disordered" evidence="1">
    <location>
        <begin position="339"/>
        <end position="519"/>
    </location>
</feature>
<accession>A0A6G0U0B0</accession>
<dbReference type="Proteomes" id="UP000475862">
    <property type="component" value="Unassembled WGS sequence"/>
</dbReference>
<feature type="compositionally biased region" description="Acidic residues" evidence="1">
    <location>
        <begin position="483"/>
        <end position="492"/>
    </location>
</feature>
<feature type="compositionally biased region" description="Basic and acidic residues" evidence="1">
    <location>
        <begin position="185"/>
        <end position="212"/>
    </location>
</feature>
<comment type="caution">
    <text evidence="2">The sequence shown here is derived from an EMBL/GenBank/DDBJ whole genome shotgun (WGS) entry which is preliminary data.</text>
</comment>
<feature type="compositionally biased region" description="Basic residues" evidence="1">
    <location>
        <begin position="508"/>
        <end position="519"/>
    </location>
</feature>
<proteinExistence type="predicted"/>
<reference evidence="2 3" key="1">
    <citation type="submission" date="2019-08" db="EMBL/GenBank/DDBJ databases">
        <title>The genome of the soybean aphid Biotype 1, its phylome, world population structure and adaptation to the North American continent.</title>
        <authorList>
            <person name="Giordano R."/>
            <person name="Donthu R.K."/>
            <person name="Hernandez A.G."/>
            <person name="Wright C.L."/>
            <person name="Zimin A.V."/>
        </authorList>
    </citation>
    <scope>NUCLEOTIDE SEQUENCE [LARGE SCALE GENOMIC DNA]</scope>
    <source>
        <tissue evidence="2">Whole aphids</tissue>
    </source>
</reference>
<feature type="compositionally biased region" description="Basic residues" evidence="1">
    <location>
        <begin position="156"/>
        <end position="169"/>
    </location>
</feature>
<keyword evidence="3" id="KW-1185">Reference proteome</keyword>
<evidence type="ECO:0000313" key="2">
    <source>
        <dbReference type="EMBL" id="KAE9542551.1"/>
    </source>
</evidence>
<organism evidence="2 3">
    <name type="scientific">Aphis glycines</name>
    <name type="common">Soybean aphid</name>
    <dbReference type="NCBI Taxonomy" id="307491"/>
    <lineage>
        <taxon>Eukaryota</taxon>
        <taxon>Metazoa</taxon>
        <taxon>Ecdysozoa</taxon>
        <taxon>Arthropoda</taxon>
        <taxon>Hexapoda</taxon>
        <taxon>Insecta</taxon>
        <taxon>Pterygota</taxon>
        <taxon>Neoptera</taxon>
        <taxon>Paraneoptera</taxon>
        <taxon>Hemiptera</taxon>
        <taxon>Sternorrhyncha</taxon>
        <taxon>Aphidomorpha</taxon>
        <taxon>Aphidoidea</taxon>
        <taxon>Aphididae</taxon>
        <taxon>Aphidini</taxon>
        <taxon>Aphis</taxon>
        <taxon>Aphis</taxon>
    </lineage>
</organism>
<evidence type="ECO:0000256" key="1">
    <source>
        <dbReference type="SAM" id="MobiDB-lite"/>
    </source>
</evidence>
<dbReference type="EMBL" id="VYZN01000009">
    <property type="protein sequence ID" value="KAE9542551.1"/>
    <property type="molecule type" value="Genomic_DNA"/>
</dbReference>
<dbReference type="AlphaFoldDB" id="A0A6G0U0B0"/>
<feature type="compositionally biased region" description="Basic and acidic residues" evidence="1">
    <location>
        <begin position="493"/>
        <end position="507"/>
    </location>
</feature>
<feature type="region of interest" description="Disordered" evidence="1">
    <location>
        <begin position="156"/>
        <end position="233"/>
    </location>
</feature>
<name>A0A6G0U0B0_APHGL</name>
<protein>
    <submittedName>
        <fullName evidence="2">Uncharacterized protein</fullName>
    </submittedName>
</protein>
<feature type="compositionally biased region" description="Basic and acidic residues" evidence="1">
    <location>
        <begin position="424"/>
        <end position="456"/>
    </location>
</feature>
<feature type="compositionally biased region" description="Basic and acidic residues" evidence="1">
    <location>
        <begin position="388"/>
        <end position="397"/>
    </location>
</feature>
<dbReference type="OrthoDB" id="6620320at2759"/>
<sequence length="519" mass="58437">MIMENRAMSSLQTIKQLVESIKVKGMGTSTLKALSAHTAPSNFPLDTSSPIIMGPKRKAVQKPAKSTVEDVPPVIIEEEDMAHITVRRPVIKDVMVEDDVIQRDEIDVKTPITENNTDMNVTVVLEEIPDFQQKATESESELDVVIDEVESIKKPVQKKKTKSKLKSKKQTVEEDSRAVRTRKRAVSEDRRTLKVEEKVISKSRKRPVDKNLPESQKSVSPLNELPKRNRRAASVDIITSEISSYPVEKIPKKNKVTGKSTKAAIVTEDNVLKKSKKGTKKEDQPVVIETKDDDTKIVEKNSKGKKNTKKVLSDEKENVVTTEEDVVIAEKNDVELVLNGIQEKPKSKRGIRKAKIDELGQDEEDKVEKLPKPSSRNRAAPKVIAKQNSEKDIEKTLKNLPKTKKNIKSPEKSEESSEINESDDSNKTPETKPKRERKFKQTDVEKKDDNVKEVKAPKRGGRKAKVEDLDEVLQKSPPAEQEINLESEDIADDLPHTLESAKKEIKTIAKRKTKAKSKK</sequence>
<evidence type="ECO:0000313" key="3">
    <source>
        <dbReference type="Proteomes" id="UP000475862"/>
    </source>
</evidence>